<evidence type="ECO:0000256" key="1">
    <source>
        <dbReference type="SAM" id="Phobius"/>
    </source>
</evidence>
<feature type="transmembrane region" description="Helical" evidence="1">
    <location>
        <begin position="47"/>
        <end position="71"/>
    </location>
</feature>
<organism evidence="2 3">
    <name type="scientific">Pararge aegeria aegeria</name>
    <dbReference type="NCBI Taxonomy" id="348720"/>
    <lineage>
        <taxon>Eukaryota</taxon>
        <taxon>Metazoa</taxon>
        <taxon>Ecdysozoa</taxon>
        <taxon>Arthropoda</taxon>
        <taxon>Hexapoda</taxon>
        <taxon>Insecta</taxon>
        <taxon>Pterygota</taxon>
        <taxon>Neoptera</taxon>
        <taxon>Endopterygota</taxon>
        <taxon>Lepidoptera</taxon>
        <taxon>Glossata</taxon>
        <taxon>Ditrysia</taxon>
        <taxon>Papilionoidea</taxon>
        <taxon>Nymphalidae</taxon>
        <taxon>Satyrinae</taxon>
        <taxon>Satyrini</taxon>
        <taxon>Parargina</taxon>
        <taxon>Pararge</taxon>
    </lineage>
</organism>
<gene>
    <name evidence="2" type="primary">jg6464</name>
    <name evidence="2" type="ORF">PAEG_LOCUS1920</name>
</gene>
<comment type="caution">
    <text evidence="2">The sequence shown here is derived from an EMBL/GenBank/DDBJ whole genome shotgun (WGS) entry which is preliminary data.</text>
</comment>
<keyword evidence="1" id="KW-0812">Transmembrane</keyword>
<dbReference type="EMBL" id="CAKXAJ010006141">
    <property type="protein sequence ID" value="CAH2209522.1"/>
    <property type="molecule type" value="Genomic_DNA"/>
</dbReference>
<name>A0A8S4QHP7_9NEOP</name>
<dbReference type="Proteomes" id="UP000838756">
    <property type="component" value="Unassembled WGS sequence"/>
</dbReference>
<keyword evidence="1" id="KW-1133">Transmembrane helix</keyword>
<feature type="transmembrane region" description="Helical" evidence="1">
    <location>
        <begin position="24"/>
        <end position="41"/>
    </location>
</feature>
<evidence type="ECO:0000313" key="2">
    <source>
        <dbReference type="EMBL" id="CAH2209522.1"/>
    </source>
</evidence>
<keyword evidence="1" id="KW-0472">Membrane</keyword>
<dbReference type="AlphaFoldDB" id="A0A8S4QHP7"/>
<protein>
    <submittedName>
        <fullName evidence="2">Jg6464 protein</fullName>
    </submittedName>
</protein>
<sequence>TYWLISSGAVSEGYVARVQARNRYGWGALSAAGVLHAPALAATPHPAALAVTVAALAMLVLGVAAAVFYTYNNRSKKKAAIESQLTANIVRRGPDVELATLRQLPIRHSTNILYNQSPNP</sequence>
<feature type="non-terminal residue" evidence="2">
    <location>
        <position position="1"/>
    </location>
</feature>
<dbReference type="OrthoDB" id="65481at2759"/>
<proteinExistence type="predicted"/>
<keyword evidence="3" id="KW-1185">Reference proteome</keyword>
<accession>A0A8S4QHP7</accession>
<reference evidence="2" key="1">
    <citation type="submission" date="2022-03" db="EMBL/GenBank/DDBJ databases">
        <authorList>
            <person name="Lindestad O."/>
        </authorList>
    </citation>
    <scope>NUCLEOTIDE SEQUENCE</scope>
</reference>
<evidence type="ECO:0000313" key="3">
    <source>
        <dbReference type="Proteomes" id="UP000838756"/>
    </source>
</evidence>